<accession>A0AAV3U4B2</accession>
<keyword evidence="9" id="KW-0812">Transmembrane</keyword>
<dbReference type="Gene3D" id="3.30.565.10">
    <property type="entry name" value="Histidine kinase-like ATPase, C-terminal domain"/>
    <property type="match status" value="1"/>
</dbReference>
<keyword evidence="9" id="KW-0472">Membrane</keyword>
<dbReference type="EC" id="2.7.13.3" evidence="2"/>
<name>A0AAV3U4B2_9ALTE</name>
<dbReference type="SMART" id="SM00387">
    <property type="entry name" value="HATPase_c"/>
    <property type="match status" value="1"/>
</dbReference>
<proteinExistence type="predicted"/>
<dbReference type="Gene3D" id="1.20.5.1930">
    <property type="match status" value="1"/>
</dbReference>
<keyword evidence="7" id="KW-0067">ATP-binding</keyword>
<dbReference type="InterPro" id="IPR011712">
    <property type="entry name" value="Sig_transdc_His_kin_sub3_dim/P"/>
</dbReference>
<evidence type="ECO:0000313" key="12">
    <source>
        <dbReference type="Proteomes" id="UP001409585"/>
    </source>
</evidence>
<dbReference type="AlphaFoldDB" id="A0AAV3U4B2"/>
<dbReference type="Pfam" id="PF02518">
    <property type="entry name" value="HATPase_c"/>
    <property type="match status" value="1"/>
</dbReference>
<dbReference type="InterPro" id="IPR036890">
    <property type="entry name" value="HATPase_C_sf"/>
</dbReference>
<dbReference type="GO" id="GO:0000155">
    <property type="term" value="F:phosphorelay sensor kinase activity"/>
    <property type="evidence" value="ECO:0007669"/>
    <property type="project" value="InterPro"/>
</dbReference>
<keyword evidence="6" id="KW-0418">Kinase</keyword>
<dbReference type="GO" id="GO:0016020">
    <property type="term" value="C:membrane"/>
    <property type="evidence" value="ECO:0007669"/>
    <property type="project" value="InterPro"/>
</dbReference>
<dbReference type="PANTHER" id="PTHR24421:SF10">
    <property type="entry name" value="NITRATE_NITRITE SENSOR PROTEIN NARQ"/>
    <property type="match status" value="1"/>
</dbReference>
<protein>
    <recommendedName>
        <fullName evidence="2">histidine kinase</fullName>
        <ecNumber evidence="2">2.7.13.3</ecNumber>
    </recommendedName>
</protein>
<dbReference type="GO" id="GO:0046983">
    <property type="term" value="F:protein dimerization activity"/>
    <property type="evidence" value="ECO:0007669"/>
    <property type="project" value="InterPro"/>
</dbReference>
<dbReference type="Pfam" id="PF07730">
    <property type="entry name" value="HisKA_3"/>
    <property type="match status" value="1"/>
</dbReference>
<evidence type="ECO:0000256" key="3">
    <source>
        <dbReference type="ARBA" id="ARBA00022553"/>
    </source>
</evidence>
<evidence type="ECO:0000259" key="10">
    <source>
        <dbReference type="SMART" id="SM00387"/>
    </source>
</evidence>
<feature type="domain" description="Histidine kinase/HSP90-like ATPase" evidence="10">
    <location>
        <begin position="311"/>
        <end position="404"/>
    </location>
</feature>
<evidence type="ECO:0000256" key="1">
    <source>
        <dbReference type="ARBA" id="ARBA00000085"/>
    </source>
</evidence>
<evidence type="ECO:0000256" key="9">
    <source>
        <dbReference type="SAM" id="Phobius"/>
    </source>
</evidence>
<dbReference type="Proteomes" id="UP001409585">
    <property type="component" value="Unassembled WGS sequence"/>
</dbReference>
<dbReference type="InterPro" id="IPR050482">
    <property type="entry name" value="Sensor_HK_TwoCompSys"/>
</dbReference>
<evidence type="ECO:0000256" key="7">
    <source>
        <dbReference type="ARBA" id="ARBA00022840"/>
    </source>
</evidence>
<sequence>MQASKKITIAIVSIYSLVFLALAVALFTQAKTDVEREARSAMLMAQALTEQGIPAQELQSILDLNRHLSTQILADPEVKPRIEPLSLLYQPPELNGRFLLIQPNPESEVAEIRATVLPVFGIFIFSLLLTLKSLRVAVQARLKPLQSLCNALSSIPKGEYHVEVARSDINEINELIEHYSAMAEGLDKKEHQVTRLRTRLADLMENERRSLARELHDNLGQIITAITVQSYMLGQQSHNQIFVKKYANEIQKQCDEVQNCLRIITNQLYPVALARVGLIAGLKEMCESWQKMHNITVAFSVSGLPLEADLDRDTHIYRIAQEALNNVAKHAQTHEAAMAVEVRTRSLKMRIEDNGVGMEPGFTAESDTLGMASMQDRASLIAAQIQFMPSPAGLVIELRVPLVCTAAAESQEGNDDQYSVGG</sequence>
<evidence type="ECO:0000313" key="11">
    <source>
        <dbReference type="EMBL" id="GAA4948013.1"/>
    </source>
</evidence>
<evidence type="ECO:0000256" key="6">
    <source>
        <dbReference type="ARBA" id="ARBA00022777"/>
    </source>
</evidence>
<evidence type="ECO:0000256" key="4">
    <source>
        <dbReference type="ARBA" id="ARBA00022679"/>
    </source>
</evidence>
<dbReference type="CDD" id="cd16917">
    <property type="entry name" value="HATPase_UhpB-NarQ-NarX-like"/>
    <property type="match status" value="1"/>
</dbReference>
<dbReference type="SUPFAM" id="SSF55874">
    <property type="entry name" value="ATPase domain of HSP90 chaperone/DNA topoisomerase II/histidine kinase"/>
    <property type="match status" value="1"/>
</dbReference>
<dbReference type="InterPro" id="IPR003594">
    <property type="entry name" value="HATPase_dom"/>
</dbReference>
<evidence type="ECO:0000256" key="8">
    <source>
        <dbReference type="ARBA" id="ARBA00023012"/>
    </source>
</evidence>
<dbReference type="RefSeq" id="WP_345423904.1">
    <property type="nucleotide sequence ID" value="NZ_AP031496.1"/>
</dbReference>
<gene>
    <name evidence="11" type="ORF">GCM10025791_29870</name>
</gene>
<keyword evidence="8" id="KW-0902">Two-component regulatory system</keyword>
<keyword evidence="12" id="KW-1185">Reference proteome</keyword>
<keyword evidence="5" id="KW-0547">Nucleotide-binding</keyword>
<reference evidence="12" key="1">
    <citation type="journal article" date="2019" name="Int. J. Syst. Evol. Microbiol.">
        <title>The Global Catalogue of Microorganisms (GCM) 10K type strain sequencing project: providing services to taxonomists for standard genome sequencing and annotation.</title>
        <authorList>
            <consortium name="The Broad Institute Genomics Platform"/>
            <consortium name="The Broad Institute Genome Sequencing Center for Infectious Disease"/>
            <person name="Wu L."/>
            <person name="Ma J."/>
        </authorList>
    </citation>
    <scope>NUCLEOTIDE SEQUENCE [LARGE SCALE GENOMIC DNA]</scope>
    <source>
        <strain evidence="12">JCM 19134</strain>
    </source>
</reference>
<evidence type="ECO:0000256" key="2">
    <source>
        <dbReference type="ARBA" id="ARBA00012438"/>
    </source>
</evidence>
<feature type="transmembrane region" description="Helical" evidence="9">
    <location>
        <begin position="7"/>
        <end position="27"/>
    </location>
</feature>
<organism evidence="11 12">
    <name type="scientific">Halioxenophilus aromaticivorans</name>
    <dbReference type="NCBI Taxonomy" id="1306992"/>
    <lineage>
        <taxon>Bacteria</taxon>
        <taxon>Pseudomonadati</taxon>
        <taxon>Pseudomonadota</taxon>
        <taxon>Gammaproteobacteria</taxon>
        <taxon>Alteromonadales</taxon>
        <taxon>Alteromonadaceae</taxon>
        <taxon>Halioxenophilus</taxon>
    </lineage>
</organism>
<keyword evidence="3" id="KW-0597">Phosphoprotein</keyword>
<evidence type="ECO:0000256" key="5">
    <source>
        <dbReference type="ARBA" id="ARBA00022741"/>
    </source>
</evidence>
<keyword evidence="4" id="KW-0808">Transferase</keyword>
<dbReference type="GO" id="GO:0005524">
    <property type="term" value="F:ATP binding"/>
    <property type="evidence" value="ECO:0007669"/>
    <property type="project" value="UniProtKB-KW"/>
</dbReference>
<comment type="caution">
    <text evidence="11">The sequence shown here is derived from an EMBL/GenBank/DDBJ whole genome shotgun (WGS) entry which is preliminary data.</text>
</comment>
<comment type="catalytic activity">
    <reaction evidence="1">
        <text>ATP + protein L-histidine = ADP + protein N-phospho-L-histidine.</text>
        <dbReference type="EC" id="2.7.13.3"/>
    </reaction>
</comment>
<dbReference type="PANTHER" id="PTHR24421">
    <property type="entry name" value="NITRATE/NITRITE SENSOR PROTEIN NARX-RELATED"/>
    <property type="match status" value="1"/>
</dbReference>
<keyword evidence="9" id="KW-1133">Transmembrane helix</keyword>
<dbReference type="EMBL" id="BAABLX010000027">
    <property type="protein sequence ID" value="GAA4948013.1"/>
    <property type="molecule type" value="Genomic_DNA"/>
</dbReference>